<proteinExistence type="predicted"/>
<accession>A0AAN8FHM5</accession>
<reference evidence="1 2" key="1">
    <citation type="submission" date="2022-12" db="EMBL/GenBank/DDBJ databases">
        <title>Genomic features and morphological characterization of a novel Knufia sp. strain isolated from spacecraft assembly facility.</title>
        <authorList>
            <person name="Teixeira M."/>
            <person name="Chander A.M."/>
            <person name="Stajich J.E."/>
            <person name="Venkateswaran K."/>
        </authorList>
    </citation>
    <scope>NUCLEOTIDE SEQUENCE [LARGE SCALE GENOMIC DNA]</scope>
    <source>
        <strain evidence="1 2">FJI-L2-BK-P2</strain>
    </source>
</reference>
<name>A0AAN8FHM5_9EURO</name>
<gene>
    <name evidence="1" type="ORF">OHC33_000700</name>
</gene>
<organism evidence="1 2">
    <name type="scientific">Knufia fluminis</name>
    <dbReference type="NCBI Taxonomy" id="191047"/>
    <lineage>
        <taxon>Eukaryota</taxon>
        <taxon>Fungi</taxon>
        <taxon>Dikarya</taxon>
        <taxon>Ascomycota</taxon>
        <taxon>Pezizomycotina</taxon>
        <taxon>Eurotiomycetes</taxon>
        <taxon>Chaetothyriomycetidae</taxon>
        <taxon>Chaetothyriales</taxon>
        <taxon>Trichomeriaceae</taxon>
        <taxon>Knufia</taxon>
    </lineage>
</organism>
<protein>
    <submittedName>
        <fullName evidence="1">Uncharacterized protein</fullName>
    </submittedName>
</protein>
<keyword evidence="2" id="KW-1185">Reference proteome</keyword>
<comment type="caution">
    <text evidence="1">The sequence shown here is derived from an EMBL/GenBank/DDBJ whole genome shotgun (WGS) entry which is preliminary data.</text>
</comment>
<dbReference type="AlphaFoldDB" id="A0AAN8FHM5"/>
<sequence length="473" mass="53319">MSAANDGTNHMQHSAEAAKIPRLPAGGQYGNTFLGVFRMDSTLNELIVFWQTLVSQPSPESQIHDDNTVSGLSSNAWDLGLRLLSHAGYGSAFMSSLAAYHESVTKSRPMALFAMRCHTTAIHSLREELTESVSWRAMGLALSVMSAEMAARDYMAVGLHSKFMIKCMQPDDENDNWAPANYRHVYLWIEIQRSTLSLTRPLIDLSNWQTPLESDFTFGDIMWEPNDTYNFDVVALRSPCLIKLFSELRYYGHVLDVLNKDSSRMSQESITILSSRLLLLNGRTLDYCVDGLMALERKTLPLIGRFRQCQQTAAALAALWWLRVRTHNEQAGAQGTVFSPIEQVYSAGPRILREMKKVLQHLNEDVTQAVLGATDPHEPRSVAPDVRLRMWTLNVGRMIEQSTSDSKEVASPSYFDEQLTTYLQVFNLVNKPDILDRILQGFLTIREQDTNALPWLCTSLRVLGTLSSTDYKL</sequence>
<dbReference type="EMBL" id="JAKLMC020000001">
    <property type="protein sequence ID" value="KAK5958856.1"/>
    <property type="molecule type" value="Genomic_DNA"/>
</dbReference>
<dbReference type="Proteomes" id="UP001316803">
    <property type="component" value="Unassembled WGS sequence"/>
</dbReference>
<evidence type="ECO:0000313" key="2">
    <source>
        <dbReference type="Proteomes" id="UP001316803"/>
    </source>
</evidence>
<evidence type="ECO:0000313" key="1">
    <source>
        <dbReference type="EMBL" id="KAK5958856.1"/>
    </source>
</evidence>